<evidence type="ECO:0000313" key="2">
    <source>
        <dbReference type="Proteomes" id="UP000887578"/>
    </source>
</evidence>
<accession>A0A914QGQ7</accession>
<keyword evidence="2" id="KW-1185">Reference proteome</keyword>
<dbReference type="WBParaSite" id="PDA_v2.g30608.t1">
    <property type="protein sequence ID" value="PDA_v2.g30608.t1"/>
    <property type="gene ID" value="PDA_v2.g30608"/>
</dbReference>
<evidence type="ECO:0000256" key="1">
    <source>
        <dbReference type="SAM" id="SignalP"/>
    </source>
</evidence>
<feature type="signal peptide" evidence="1">
    <location>
        <begin position="1"/>
        <end position="20"/>
    </location>
</feature>
<keyword evidence="1" id="KW-0732">Signal</keyword>
<sequence>MNPIVPFAVFFGILFITAFAHDGGDGGDGGVICGFGSNIICKPGEICVADACVPGHGGLHIGSRSKRQVPPYCDTNEDCQKYGEGRHYCKAHICRY</sequence>
<feature type="chain" id="PRO_5037043277" evidence="1">
    <location>
        <begin position="21"/>
        <end position="96"/>
    </location>
</feature>
<protein>
    <submittedName>
        <fullName evidence="3">Uncharacterized protein</fullName>
    </submittedName>
</protein>
<name>A0A914QGQ7_9BILA</name>
<reference evidence="3" key="1">
    <citation type="submission" date="2022-11" db="UniProtKB">
        <authorList>
            <consortium name="WormBaseParasite"/>
        </authorList>
    </citation>
    <scope>IDENTIFICATION</scope>
</reference>
<dbReference type="Proteomes" id="UP000887578">
    <property type="component" value="Unplaced"/>
</dbReference>
<proteinExistence type="predicted"/>
<organism evidence="2 3">
    <name type="scientific">Panagrolaimus davidi</name>
    <dbReference type="NCBI Taxonomy" id="227884"/>
    <lineage>
        <taxon>Eukaryota</taxon>
        <taxon>Metazoa</taxon>
        <taxon>Ecdysozoa</taxon>
        <taxon>Nematoda</taxon>
        <taxon>Chromadorea</taxon>
        <taxon>Rhabditida</taxon>
        <taxon>Tylenchina</taxon>
        <taxon>Panagrolaimomorpha</taxon>
        <taxon>Panagrolaimoidea</taxon>
        <taxon>Panagrolaimidae</taxon>
        <taxon>Panagrolaimus</taxon>
    </lineage>
</organism>
<evidence type="ECO:0000313" key="3">
    <source>
        <dbReference type="WBParaSite" id="PDA_v2.g30608.t1"/>
    </source>
</evidence>
<dbReference type="AlphaFoldDB" id="A0A914QGQ7"/>